<dbReference type="Proteomes" id="UP000515135">
    <property type="component" value="Unplaced"/>
</dbReference>
<dbReference type="RefSeq" id="XP_019632654.1">
    <property type="nucleotide sequence ID" value="XM_019777095.1"/>
</dbReference>
<sequence>MEVTETAQPANFLTSFKWSERSIALGVLLENYRLPQVVRVPRDHQVRVGAVSLAGDQHVLLGEARKVRRVVAQAVELRSFLPIGSKLSIPMDFRGRFLLLPLEGWQVGVRHFETVSELTASFPDKVYAKEDIHLDVFDGIEKTPDKKKVAKTVKHVIVQRGDVLTLLAVKKAYRVSKTTKKPKKGSSKAVDCLICANQKNERVALPISFPGKFVTVHTIEEIIKNYRLPVMVQLVQGQPPPVDNFTGVLTLMETGTDHSVQARLVSAEGEIDTEPFRIPVIGKKVQLVPPEAMLLNTAEYKQNLADWLEGNWQGPPANGHVSNGSVLRETPRNGDLVTVQATLHQETSPKELERSAEDDVTTADGSSRVVSMDGSIYEYVEGSKPPEEKPEVRRHITLAEIVLEDSSTDPPDSPKETVESSADRSEGAPPAPDYPAPLPPILPPDVVTPPAPDYPAPPPPLQSETLAPLEVPPPVPDKPINIPERDYDPDPPSITAPPPAQSEDKYGYMIPLDNDGLPVRDYPPDDTPSETTTTSPLASAGGAALTSQILAMRQKILSGESKTEDTEGGQEDDEDADDPDWEPPNDLTTMSARQVTKFLRLADVEEEAIQRFRAAGVDGKRLVGMPRDEMTDEFELTSQQSKDIFSFILESQIATKL</sequence>
<evidence type="ECO:0000256" key="1">
    <source>
        <dbReference type="ARBA" id="ARBA00006392"/>
    </source>
</evidence>
<dbReference type="GeneID" id="109476209"/>
<keyword evidence="5" id="KW-1185">Reference proteome</keyword>
<feature type="compositionally biased region" description="Basic and acidic residues" evidence="3">
    <location>
        <begin position="347"/>
        <end position="357"/>
    </location>
</feature>
<evidence type="ECO:0000256" key="3">
    <source>
        <dbReference type="SAM" id="MobiDB-lite"/>
    </source>
</evidence>
<dbReference type="Gene3D" id="1.10.150.50">
    <property type="entry name" value="Transcription Factor, Ets-1"/>
    <property type="match status" value="1"/>
</dbReference>
<dbReference type="PANTHER" id="PTHR14454:SF12">
    <property type="entry name" value="GRB2-ASSOCIATED AND REGULATOR OF MAPK PROTEIN 2-LIKE"/>
    <property type="match status" value="1"/>
</dbReference>
<evidence type="ECO:0000256" key="2">
    <source>
        <dbReference type="ARBA" id="ARBA00022553"/>
    </source>
</evidence>
<reference evidence="6" key="1">
    <citation type="submission" date="2025-08" db="UniProtKB">
        <authorList>
            <consortium name="RefSeq"/>
        </authorList>
    </citation>
    <scope>IDENTIFICATION</scope>
    <source>
        <tissue evidence="6">Gonad</tissue>
    </source>
</reference>
<dbReference type="InterPro" id="IPR052281">
    <property type="entry name" value="GAREM"/>
</dbReference>
<comment type="similarity">
    <text evidence="1">Belongs to the GAREM family.</text>
</comment>
<feature type="domain" description="CABIT" evidence="4">
    <location>
        <begin position="34"/>
        <end position="262"/>
    </location>
</feature>
<gene>
    <name evidence="6" type="primary">LOC109476209</name>
</gene>
<protein>
    <submittedName>
        <fullName evidence="6">Uncharacterized protein LOC109476209</fullName>
    </submittedName>
</protein>
<proteinExistence type="inferred from homology"/>
<dbReference type="InterPro" id="IPR013761">
    <property type="entry name" value="SAM/pointed_sf"/>
</dbReference>
<dbReference type="Pfam" id="PF12736">
    <property type="entry name" value="CABIT"/>
    <property type="match status" value="1"/>
</dbReference>
<keyword evidence="2" id="KW-0597">Phosphoprotein</keyword>
<evidence type="ECO:0000313" key="5">
    <source>
        <dbReference type="Proteomes" id="UP000515135"/>
    </source>
</evidence>
<name>A0A6P4ZFD6_BRABE</name>
<feature type="compositionally biased region" description="Pro residues" evidence="3">
    <location>
        <begin position="490"/>
        <end position="500"/>
    </location>
</feature>
<evidence type="ECO:0000259" key="4">
    <source>
        <dbReference type="Pfam" id="PF12736"/>
    </source>
</evidence>
<dbReference type="KEGG" id="bbel:109476209"/>
<feature type="compositionally biased region" description="Acidic residues" evidence="3">
    <location>
        <begin position="566"/>
        <end position="583"/>
    </location>
</feature>
<evidence type="ECO:0000313" key="6">
    <source>
        <dbReference type="RefSeq" id="XP_019632654.1"/>
    </source>
</evidence>
<dbReference type="InterPro" id="IPR025946">
    <property type="entry name" value="CABIT_dom"/>
</dbReference>
<accession>A0A6P4ZFD6</accession>
<feature type="region of interest" description="Disordered" evidence="3">
    <location>
        <begin position="345"/>
        <end position="368"/>
    </location>
</feature>
<dbReference type="PANTHER" id="PTHR14454">
    <property type="entry name" value="GRB2-ASSOCIATED AND REGULATOR OF MAPK PROTEIN FAMILY MEMBER"/>
    <property type="match status" value="1"/>
</dbReference>
<dbReference type="OrthoDB" id="6077228at2759"/>
<dbReference type="AlphaFoldDB" id="A0A6P4ZFD6"/>
<feature type="compositionally biased region" description="Pro residues" evidence="3">
    <location>
        <begin position="429"/>
        <end position="461"/>
    </location>
</feature>
<feature type="compositionally biased region" description="Basic and acidic residues" evidence="3">
    <location>
        <begin position="412"/>
        <end position="426"/>
    </location>
</feature>
<feature type="region of interest" description="Disordered" evidence="3">
    <location>
        <begin position="401"/>
        <end position="590"/>
    </location>
</feature>
<organism evidence="5 6">
    <name type="scientific">Branchiostoma belcheri</name>
    <name type="common">Amphioxus</name>
    <dbReference type="NCBI Taxonomy" id="7741"/>
    <lineage>
        <taxon>Eukaryota</taxon>
        <taxon>Metazoa</taxon>
        <taxon>Chordata</taxon>
        <taxon>Cephalochordata</taxon>
        <taxon>Leptocardii</taxon>
        <taxon>Amphioxiformes</taxon>
        <taxon>Branchiostomatidae</taxon>
        <taxon>Branchiostoma</taxon>
    </lineage>
</organism>